<keyword evidence="2" id="KW-1185">Reference proteome</keyword>
<proteinExistence type="predicted"/>
<dbReference type="RefSeq" id="WP_034244877.1">
    <property type="nucleotide sequence ID" value="NZ_AQRA01000008.1"/>
</dbReference>
<protein>
    <recommendedName>
        <fullName evidence="3">Carboxypeptidase regulatory-like domain-containing protein</fullName>
    </recommendedName>
</protein>
<evidence type="ECO:0000313" key="2">
    <source>
        <dbReference type="Proteomes" id="UP000023541"/>
    </source>
</evidence>
<dbReference type="OrthoDB" id="1446904at2"/>
<reference evidence="1 2" key="1">
    <citation type="submission" date="2014-04" db="EMBL/GenBank/DDBJ databases">
        <title>Aquimarina sp. 22II-S11-z7 Genome Sequencing.</title>
        <authorList>
            <person name="Lai Q."/>
        </authorList>
    </citation>
    <scope>NUCLEOTIDE SEQUENCE [LARGE SCALE GENOMIC DNA]</scope>
    <source>
        <strain evidence="1 2">22II-S11-z7</strain>
    </source>
</reference>
<sequence length="122" mass="13448">MKKVVLLLLILCIACNDDDKTEDPVLCTLEARPGLEVTIKDTMDATFLVEGITVVATDNEYKETLQNISGTTIFVGAHERTGTYVITVTKTGYTTITSDPITVKEDICHVITENLEVLLEKK</sequence>
<evidence type="ECO:0000313" key="1">
    <source>
        <dbReference type="EMBL" id="EZH72378.1"/>
    </source>
</evidence>
<dbReference type="eggNOG" id="ENOG50339J5">
    <property type="taxonomic scope" value="Bacteria"/>
</dbReference>
<dbReference type="STRING" id="1317122.ATO12_23285"/>
<gene>
    <name evidence="1" type="ORF">ATO12_23285</name>
</gene>
<dbReference type="EMBL" id="AQRA01000008">
    <property type="protein sequence ID" value="EZH72378.1"/>
    <property type="molecule type" value="Genomic_DNA"/>
</dbReference>
<evidence type="ECO:0008006" key="3">
    <source>
        <dbReference type="Google" id="ProtNLM"/>
    </source>
</evidence>
<organism evidence="1 2">
    <name type="scientific">Aquimarina atlantica</name>
    <dbReference type="NCBI Taxonomy" id="1317122"/>
    <lineage>
        <taxon>Bacteria</taxon>
        <taxon>Pseudomonadati</taxon>
        <taxon>Bacteroidota</taxon>
        <taxon>Flavobacteriia</taxon>
        <taxon>Flavobacteriales</taxon>
        <taxon>Flavobacteriaceae</taxon>
        <taxon>Aquimarina</taxon>
    </lineage>
</organism>
<name>A0A023BRC0_9FLAO</name>
<comment type="caution">
    <text evidence="1">The sequence shown here is derived from an EMBL/GenBank/DDBJ whole genome shotgun (WGS) entry which is preliminary data.</text>
</comment>
<dbReference type="AlphaFoldDB" id="A0A023BRC0"/>
<dbReference type="Proteomes" id="UP000023541">
    <property type="component" value="Unassembled WGS sequence"/>
</dbReference>
<accession>A0A023BRC0</accession>